<proteinExistence type="predicted"/>
<dbReference type="AlphaFoldDB" id="A0A367R4Q4"/>
<accession>A0A367R4Q4</accession>
<evidence type="ECO:0000313" key="3">
    <source>
        <dbReference type="EMBL" id="RCJ30593.1"/>
    </source>
</evidence>
<dbReference type="InterPro" id="IPR014043">
    <property type="entry name" value="Acyl_transferase_dom"/>
</dbReference>
<dbReference type="GO" id="GO:0004312">
    <property type="term" value="F:fatty acid synthase activity"/>
    <property type="evidence" value="ECO:0007669"/>
    <property type="project" value="TreeGrafter"/>
</dbReference>
<dbReference type="InterPro" id="IPR001227">
    <property type="entry name" value="Ac_transferase_dom_sf"/>
</dbReference>
<dbReference type="Gene3D" id="3.40.366.10">
    <property type="entry name" value="Malonyl-Coenzyme A Acyl Carrier Protein, domain 2"/>
    <property type="match status" value="1"/>
</dbReference>
<dbReference type="InterPro" id="IPR014030">
    <property type="entry name" value="Ketoacyl_synth_N"/>
</dbReference>
<dbReference type="SUPFAM" id="SSF53901">
    <property type="entry name" value="Thiolase-like"/>
    <property type="match status" value="1"/>
</dbReference>
<dbReference type="InterPro" id="IPR016036">
    <property type="entry name" value="Malonyl_transacylase_ACP-bd"/>
</dbReference>
<dbReference type="Proteomes" id="UP000252107">
    <property type="component" value="Unassembled WGS sequence"/>
</dbReference>
<evidence type="ECO:0000313" key="4">
    <source>
        <dbReference type="Proteomes" id="UP000252107"/>
    </source>
</evidence>
<dbReference type="SMART" id="SM00825">
    <property type="entry name" value="PKS_KS"/>
    <property type="match status" value="1"/>
</dbReference>
<dbReference type="PROSITE" id="PS52004">
    <property type="entry name" value="KS3_2"/>
    <property type="match status" value="1"/>
</dbReference>
<dbReference type="Pfam" id="PF00698">
    <property type="entry name" value="Acyl_transf_1"/>
    <property type="match status" value="1"/>
</dbReference>
<evidence type="ECO:0000259" key="2">
    <source>
        <dbReference type="PROSITE" id="PS52004"/>
    </source>
</evidence>
<dbReference type="InterPro" id="IPR016035">
    <property type="entry name" value="Acyl_Trfase/lysoPLipase"/>
</dbReference>
<dbReference type="PROSITE" id="PS51257">
    <property type="entry name" value="PROKAR_LIPOPROTEIN"/>
    <property type="match status" value="1"/>
</dbReference>
<dbReference type="Gene3D" id="3.40.47.10">
    <property type="match status" value="1"/>
</dbReference>
<dbReference type="PANTHER" id="PTHR43775:SF51">
    <property type="entry name" value="INACTIVE PHENOLPHTHIOCEROL SYNTHESIS POLYKETIDE SYNTHASE TYPE I PKS1-RELATED"/>
    <property type="match status" value="1"/>
</dbReference>
<dbReference type="InterPro" id="IPR020841">
    <property type="entry name" value="PKS_Beta-ketoAc_synthase_dom"/>
</dbReference>
<dbReference type="InterPro" id="IPR016039">
    <property type="entry name" value="Thiolase-like"/>
</dbReference>
<dbReference type="SUPFAM" id="SSF55048">
    <property type="entry name" value="Probable ACP-binding domain of malonyl-CoA ACP transacylase"/>
    <property type="match status" value="1"/>
</dbReference>
<organism evidence="3 4">
    <name type="scientific">Nostoc minutum NIES-26</name>
    <dbReference type="NCBI Taxonomy" id="1844469"/>
    <lineage>
        <taxon>Bacteria</taxon>
        <taxon>Bacillati</taxon>
        <taxon>Cyanobacteriota</taxon>
        <taxon>Cyanophyceae</taxon>
        <taxon>Nostocales</taxon>
        <taxon>Nostocaceae</taxon>
        <taxon>Nostoc</taxon>
    </lineage>
</organism>
<dbReference type="SMART" id="SM00827">
    <property type="entry name" value="PKS_AT"/>
    <property type="match status" value="1"/>
</dbReference>
<dbReference type="Pfam" id="PF02801">
    <property type="entry name" value="Ketoacyl-synt_C"/>
    <property type="match status" value="1"/>
</dbReference>
<gene>
    <name evidence="3" type="ORF">A6770_21130</name>
</gene>
<feature type="domain" description="Ketosynthase family 3 (KS3)" evidence="2">
    <location>
        <begin position="7"/>
        <end position="467"/>
    </location>
</feature>
<dbReference type="InterPro" id="IPR050091">
    <property type="entry name" value="PKS_NRPS_Biosynth_Enz"/>
</dbReference>
<dbReference type="InterPro" id="IPR014031">
    <property type="entry name" value="Ketoacyl_synth_C"/>
</dbReference>
<dbReference type="PANTHER" id="PTHR43775">
    <property type="entry name" value="FATTY ACID SYNTHASE"/>
    <property type="match status" value="1"/>
</dbReference>
<dbReference type="GO" id="GO:0006633">
    <property type="term" value="P:fatty acid biosynthetic process"/>
    <property type="evidence" value="ECO:0007669"/>
    <property type="project" value="TreeGrafter"/>
</dbReference>
<reference evidence="3" key="1">
    <citation type="submission" date="2016-04" db="EMBL/GenBank/DDBJ databases">
        <authorList>
            <person name="Tabuchi Yagui T.R."/>
        </authorList>
    </citation>
    <scope>NUCLEOTIDE SEQUENCE [LARGE SCALE GENOMIC DNA]</scope>
    <source>
        <strain evidence="3">NIES-26</strain>
    </source>
</reference>
<evidence type="ECO:0000256" key="1">
    <source>
        <dbReference type="ARBA" id="ARBA00022679"/>
    </source>
</evidence>
<keyword evidence="1" id="KW-0808">Transferase</keyword>
<dbReference type="SUPFAM" id="SSF52151">
    <property type="entry name" value="FabD/lysophospholipase-like"/>
    <property type="match status" value="1"/>
</dbReference>
<name>A0A367R4Q4_9NOSO</name>
<comment type="caution">
    <text evidence="3">The sequence shown here is derived from an EMBL/GenBank/DDBJ whole genome shotgun (WGS) entry which is preliminary data.</text>
</comment>
<sequence length="1024" mass="110691">MFAKANTPAVAIVGMGCYYPGANNLKQLWENILARRREFRQFPDIRLPVSEYYDPDRKAPDKTYGSRAAVIDGFEFDWANQRIPKTAFESSDIVHWLALEVALQALENAGYTRGNVPTERTGVILGNTLTGEQSRSQYMRLRWPFVRKALQAAANAKGMTVQNTEVLVETMEKYYKSVFAPITEDTLAGNLANTVAGRICNYFNFDGGGYVVDGACSSSLISVATACTQLATQELDIALAGGVDISLDTFELIGFAKAGALTEGDMNVYDRQASGFIPGEGCGFVVLKRLEDARADGDYVYAVIQGWGISSDGKGGITAPSKIGQSKALRRAYDKAYYSSHALDFIEGHGTGTPVGDRTELEGIALAIAKDGEVNPRSVGVTSFKSLVGHTKAAAGIGGFIKAVMAVNQRVIPPTAGCKELNPIFETTAKSLYPVLSGEVRQPTDILRAGVSAMGFGGINSHITLESGDAPAPQLKPSLQEEALLVSNQDTELFVLSAKSITDLIKRAQIVRVMAQGVSIAEMVDLAVQLTQEIDSSQRIRAALVADTPKALLERLYVLEQMLHDKPPAVGDAIASPEGDIWIGNNLPGCRVAFLFPGQGSQKLNMARTLVERHSWAKQFLEQADSWLEEAGCEPISKYIYRPLERAADAEEIQAWSENLTKADIASPAICFVSLLWQKYLEYLGIKPVAVGGHSLGELTAFCAAGAYDEKTLICLAAMRGKAMSASGDRVGAMASLGCDYQTAEQLLAGVSGYVVIANINSPTQTVISGESASIAEVVQKAQSQNIQSRQLPVANAFHSQMMSSAAAFLQEQAQIPQKLTATSIPLFLSGDGKRATEGLELRQHFAHQMLSQVDFISLVKTMESECDLMVEVGPGKVLAGLVEATTASPNLVCLPLESKPGRDRDLNTVLGSFFVRGGEINWQVVYGNRLVRPFVRASQRIFIENQCERPFQVSDAEIAAIAPVGNGLVENGTQTNLLHQFVDSEELVEALTEYFSERGLFLAELIRADLESLPLLSTITQDR</sequence>
<keyword evidence="4" id="KW-1185">Reference proteome</keyword>
<dbReference type="CDD" id="cd00833">
    <property type="entry name" value="PKS"/>
    <property type="match status" value="1"/>
</dbReference>
<protein>
    <submittedName>
        <fullName evidence="3">Beta-ketoacyl synthase</fullName>
    </submittedName>
</protein>
<dbReference type="EMBL" id="LXQD01000258">
    <property type="protein sequence ID" value="RCJ30593.1"/>
    <property type="molecule type" value="Genomic_DNA"/>
</dbReference>
<dbReference type="Pfam" id="PF00109">
    <property type="entry name" value="ketoacyl-synt"/>
    <property type="match status" value="1"/>
</dbReference>